<dbReference type="Pfam" id="PF08240">
    <property type="entry name" value="ADH_N"/>
    <property type="match status" value="1"/>
</dbReference>
<dbReference type="PANTHER" id="PTHR45033">
    <property type="match status" value="1"/>
</dbReference>
<dbReference type="InterPro" id="IPR052711">
    <property type="entry name" value="Zinc_ADH-like"/>
</dbReference>
<evidence type="ECO:0000313" key="2">
    <source>
        <dbReference type="EMBL" id="AGY80972.1"/>
    </source>
</evidence>
<dbReference type="InterPro" id="IPR036291">
    <property type="entry name" value="NAD(P)-bd_dom_sf"/>
</dbReference>
<evidence type="ECO:0000313" key="3">
    <source>
        <dbReference type="Proteomes" id="UP000017469"/>
    </source>
</evidence>
<dbReference type="SUPFAM" id="SSF51735">
    <property type="entry name" value="NAD(P)-binding Rossmann-fold domains"/>
    <property type="match status" value="1"/>
</dbReference>
<dbReference type="InterPro" id="IPR020843">
    <property type="entry name" value="ER"/>
</dbReference>
<dbReference type="RefSeq" id="WP_023176759.1">
    <property type="nucleotide sequence ID" value="NC_022606.1"/>
</dbReference>
<accession>U5SAV3</accession>
<dbReference type="Gene3D" id="3.40.50.720">
    <property type="entry name" value="NAD(P)-binding Rossmann-like Domain"/>
    <property type="match status" value="1"/>
</dbReference>
<dbReference type="SUPFAM" id="SSF50129">
    <property type="entry name" value="GroES-like"/>
    <property type="match status" value="1"/>
</dbReference>
<dbReference type="EMBL" id="CP006812">
    <property type="protein sequence ID" value="AGY80972.1"/>
    <property type="molecule type" value="Genomic_DNA"/>
</dbReference>
<dbReference type="InterPro" id="IPR011032">
    <property type="entry name" value="GroES-like_sf"/>
</dbReference>
<dbReference type="eggNOG" id="COG0604">
    <property type="taxonomic scope" value="Bacteria"/>
</dbReference>
<dbReference type="STRING" id="1266845.Q783_01150"/>
<dbReference type="SMART" id="SM00829">
    <property type="entry name" value="PKS_ER"/>
    <property type="match status" value="1"/>
</dbReference>
<dbReference type="Proteomes" id="UP000017469">
    <property type="component" value="Chromosome"/>
</dbReference>
<dbReference type="PATRIC" id="fig|1266845.5.peg.206"/>
<dbReference type="HOGENOM" id="CLU_026673_3_4_9"/>
<feature type="domain" description="Enoyl reductase (ER)" evidence="1">
    <location>
        <begin position="13"/>
        <end position="329"/>
    </location>
</feature>
<reference evidence="2 3" key="1">
    <citation type="journal article" date="2013" name="Genome Announc.">
        <title>Complete Genome Sequence of Carnobacterium gilichinskyi Strain WN1359T (DSM 27470T).</title>
        <authorList>
            <person name="Leonard M.T."/>
            <person name="Panayotova N."/>
            <person name="Farmerie W.G."/>
            <person name="Triplett E.W."/>
            <person name="Nicholson W.L."/>
        </authorList>
    </citation>
    <scope>NUCLEOTIDE SEQUENCE [LARGE SCALE GENOMIC DNA]</scope>
    <source>
        <strain evidence="2 3">WN1359</strain>
    </source>
</reference>
<dbReference type="InterPro" id="IPR013154">
    <property type="entry name" value="ADH-like_N"/>
</dbReference>
<name>U5SAV3_9LACT</name>
<dbReference type="KEGG" id="caw:Q783_01150"/>
<protein>
    <submittedName>
        <fullName evidence="2">Alcohol dehydrogenase</fullName>
    </submittedName>
</protein>
<sequence>MNLKALVHEKIEGIQGLSLKDIKTNNLGKNDVRIKIKTIGLNHRDLATIESHKNISEPLITGSDGAGIISEIGSEVSLFKVGDEVIINPSIGWTTKSEAPPEKFQILGNPLQGTFSEEFVSNEQFIALKPKYLTWEEAGVLSLSALTAYRALFTKGEVSSLQTILIPGIGGGVATYMLQFAKAVGAKVYVTSRSKEKLEEALNLGADKVIDSHKDWETELDGEKVDIVIESVGAATFNQSLKQLKKGGIMVLFGSSTGDKVEFNLREFFYGQYTLKGTTMGSKDEYEEMLRFIETHSIKPIIDSVYDIENYEMAFNRLNNAEQMGKIVLRFK</sequence>
<dbReference type="Pfam" id="PF00107">
    <property type="entry name" value="ADH_zinc_N"/>
    <property type="match status" value="1"/>
</dbReference>
<dbReference type="GO" id="GO:0016491">
    <property type="term" value="F:oxidoreductase activity"/>
    <property type="evidence" value="ECO:0007669"/>
    <property type="project" value="InterPro"/>
</dbReference>
<evidence type="ECO:0000259" key="1">
    <source>
        <dbReference type="SMART" id="SM00829"/>
    </source>
</evidence>
<dbReference type="InterPro" id="IPR013149">
    <property type="entry name" value="ADH-like_C"/>
</dbReference>
<dbReference type="AlphaFoldDB" id="U5SAV3"/>
<gene>
    <name evidence="2" type="ORF">Q783_01150</name>
</gene>
<dbReference type="Gene3D" id="3.90.180.10">
    <property type="entry name" value="Medium-chain alcohol dehydrogenases, catalytic domain"/>
    <property type="match status" value="1"/>
</dbReference>
<organism evidence="2 3">
    <name type="scientific">Carnobacterium inhibens subsp. gilichinskyi</name>
    <dbReference type="NCBI Taxonomy" id="1266845"/>
    <lineage>
        <taxon>Bacteria</taxon>
        <taxon>Bacillati</taxon>
        <taxon>Bacillota</taxon>
        <taxon>Bacilli</taxon>
        <taxon>Lactobacillales</taxon>
        <taxon>Carnobacteriaceae</taxon>
        <taxon>Carnobacterium</taxon>
    </lineage>
</organism>
<dbReference type="PANTHER" id="PTHR45033:SF3">
    <property type="entry name" value="DEHYDROGENASE, PUTATIVE (AFU_ORTHOLOGUE AFUA_2G13270)-RELATED"/>
    <property type="match status" value="1"/>
</dbReference>
<proteinExistence type="predicted"/>